<dbReference type="InterPro" id="IPR052929">
    <property type="entry name" value="RNase_H-like_EbsB-rel"/>
</dbReference>
<evidence type="ECO:0000313" key="1">
    <source>
        <dbReference type="EMBL" id="KAK0607562.1"/>
    </source>
</evidence>
<evidence type="ECO:0000313" key="2">
    <source>
        <dbReference type="Proteomes" id="UP001168877"/>
    </source>
</evidence>
<dbReference type="EMBL" id="JAUESC010000001">
    <property type="protein sequence ID" value="KAK0607562.1"/>
    <property type="molecule type" value="Genomic_DNA"/>
</dbReference>
<accession>A0AA39TL11</accession>
<name>A0AA39TL11_ACESA</name>
<evidence type="ECO:0008006" key="3">
    <source>
        <dbReference type="Google" id="ProtNLM"/>
    </source>
</evidence>
<comment type="caution">
    <text evidence="1">The sequence shown here is derived from an EMBL/GenBank/DDBJ whole genome shotgun (WGS) entry which is preliminary data.</text>
</comment>
<dbReference type="PANTHER" id="PTHR47074:SF48">
    <property type="entry name" value="POLYNUCLEOTIDYL TRANSFERASE, RIBONUCLEASE H-LIKE SUPERFAMILY PROTEIN"/>
    <property type="match status" value="1"/>
</dbReference>
<protein>
    <recommendedName>
        <fullName evidence="3">RNase H type-1 domain-containing protein</fullName>
    </recommendedName>
</protein>
<reference evidence="1" key="1">
    <citation type="journal article" date="2022" name="Plant J.">
        <title>Strategies of tolerance reflected in two North American maple genomes.</title>
        <authorList>
            <person name="McEvoy S.L."/>
            <person name="Sezen U.U."/>
            <person name="Trouern-Trend A."/>
            <person name="McMahon S.M."/>
            <person name="Schaberg P.G."/>
            <person name="Yang J."/>
            <person name="Wegrzyn J.L."/>
            <person name="Swenson N.G."/>
        </authorList>
    </citation>
    <scope>NUCLEOTIDE SEQUENCE</scope>
    <source>
        <strain evidence="1">NS2018</strain>
    </source>
</reference>
<gene>
    <name evidence="1" type="ORF">LWI29_016770</name>
</gene>
<dbReference type="Proteomes" id="UP001168877">
    <property type="component" value="Unassembled WGS sequence"/>
</dbReference>
<dbReference type="AlphaFoldDB" id="A0AA39TL11"/>
<organism evidence="1 2">
    <name type="scientific">Acer saccharum</name>
    <name type="common">Sugar maple</name>
    <dbReference type="NCBI Taxonomy" id="4024"/>
    <lineage>
        <taxon>Eukaryota</taxon>
        <taxon>Viridiplantae</taxon>
        <taxon>Streptophyta</taxon>
        <taxon>Embryophyta</taxon>
        <taxon>Tracheophyta</taxon>
        <taxon>Spermatophyta</taxon>
        <taxon>Magnoliopsida</taxon>
        <taxon>eudicotyledons</taxon>
        <taxon>Gunneridae</taxon>
        <taxon>Pentapetalae</taxon>
        <taxon>rosids</taxon>
        <taxon>malvids</taxon>
        <taxon>Sapindales</taxon>
        <taxon>Sapindaceae</taxon>
        <taxon>Hippocastanoideae</taxon>
        <taxon>Acereae</taxon>
        <taxon>Acer</taxon>
    </lineage>
</organism>
<keyword evidence="2" id="KW-1185">Reference proteome</keyword>
<reference evidence="1" key="2">
    <citation type="submission" date="2023-06" db="EMBL/GenBank/DDBJ databases">
        <authorList>
            <person name="Swenson N.G."/>
            <person name="Wegrzyn J.L."/>
            <person name="Mcevoy S.L."/>
        </authorList>
    </citation>
    <scope>NUCLEOTIDE SEQUENCE</scope>
    <source>
        <strain evidence="1">NS2018</strain>
        <tissue evidence="1">Leaf</tissue>
    </source>
</reference>
<dbReference type="PANTHER" id="PTHR47074">
    <property type="entry name" value="BNAC02G40300D PROTEIN"/>
    <property type="match status" value="1"/>
</dbReference>
<proteinExistence type="predicted"/>
<sequence length="156" mass="17388">MCVKVDKWKPPGVDYWKINTDAVEASRGQLLEDKWKTPGFHLSNKVDKWKPPGVDYWKINIDVGTCYNNRTIGLGIIIRDKSGMVKVANSLKPKAMFSPIIAEAMAVWIAADWSRDGDLGPRGECNEFPGAQKVEANFTPKVAEALAILRGSNFCY</sequence>